<organism evidence="1 2">
    <name type="scientific">Paractinoplanes globisporus</name>
    <dbReference type="NCBI Taxonomy" id="113565"/>
    <lineage>
        <taxon>Bacteria</taxon>
        <taxon>Bacillati</taxon>
        <taxon>Actinomycetota</taxon>
        <taxon>Actinomycetes</taxon>
        <taxon>Micromonosporales</taxon>
        <taxon>Micromonosporaceae</taxon>
        <taxon>Paractinoplanes</taxon>
    </lineage>
</organism>
<dbReference type="Proteomes" id="UP001602245">
    <property type="component" value="Unassembled WGS sequence"/>
</dbReference>
<dbReference type="Gene3D" id="3.30.530.20">
    <property type="match status" value="1"/>
</dbReference>
<name>A0ABW6W7M6_9ACTN</name>
<dbReference type="Pfam" id="PF10604">
    <property type="entry name" value="Polyketide_cyc2"/>
    <property type="match status" value="1"/>
</dbReference>
<sequence>MPTDDLRHSFHVAATAAAIYAHLIEPRNYVGLSPLLVAVHDVRPVRDEQGREAVGYVGVERFRFGPLKWDNKLRVTLTPVTPDRRLRSAVVSPGAVRLVATVDLTPDGDGTLVTESVELRTPTVLRRFALGQATAVQQSRAAELTRRMERSPRSA</sequence>
<dbReference type="SUPFAM" id="SSF55961">
    <property type="entry name" value="Bet v1-like"/>
    <property type="match status" value="1"/>
</dbReference>
<evidence type="ECO:0000313" key="1">
    <source>
        <dbReference type="EMBL" id="MFF5289314.1"/>
    </source>
</evidence>
<keyword evidence="2" id="KW-1185">Reference proteome</keyword>
<protein>
    <submittedName>
        <fullName evidence="1">SRPBCC family protein</fullName>
    </submittedName>
</protein>
<accession>A0ABW6W7M6</accession>
<dbReference type="InterPro" id="IPR019587">
    <property type="entry name" value="Polyketide_cyclase/dehydratase"/>
</dbReference>
<proteinExistence type="predicted"/>
<gene>
    <name evidence="1" type="ORF">ACFY35_07740</name>
</gene>
<evidence type="ECO:0000313" key="2">
    <source>
        <dbReference type="Proteomes" id="UP001602245"/>
    </source>
</evidence>
<dbReference type="EMBL" id="JBIAZU010000001">
    <property type="protein sequence ID" value="MFF5289314.1"/>
    <property type="molecule type" value="Genomic_DNA"/>
</dbReference>
<comment type="caution">
    <text evidence="1">The sequence shown here is derived from an EMBL/GenBank/DDBJ whole genome shotgun (WGS) entry which is preliminary data.</text>
</comment>
<dbReference type="InterPro" id="IPR023393">
    <property type="entry name" value="START-like_dom_sf"/>
</dbReference>
<dbReference type="RefSeq" id="WP_026205277.1">
    <property type="nucleotide sequence ID" value="NZ_JBIAZU010000001.1"/>
</dbReference>
<reference evidence="1 2" key="1">
    <citation type="submission" date="2024-10" db="EMBL/GenBank/DDBJ databases">
        <title>The Natural Products Discovery Center: Release of the First 8490 Sequenced Strains for Exploring Actinobacteria Biosynthetic Diversity.</title>
        <authorList>
            <person name="Kalkreuter E."/>
            <person name="Kautsar S.A."/>
            <person name="Yang D."/>
            <person name="Bader C.D."/>
            <person name="Teijaro C.N."/>
            <person name="Fluegel L."/>
            <person name="Davis C.M."/>
            <person name="Simpson J.R."/>
            <person name="Lauterbach L."/>
            <person name="Steele A.D."/>
            <person name="Gui C."/>
            <person name="Meng S."/>
            <person name="Li G."/>
            <person name="Viehrig K."/>
            <person name="Ye F."/>
            <person name="Su P."/>
            <person name="Kiefer A.F."/>
            <person name="Nichols A."/>
            <person name="Cepeda A.J."/>
            <person name="Yan W."/>
            <person name="Fan B."/>
            <person name="Jiang Y."/>
            <person name="Adhikari A."/>
            <person name="Zheng C.-J."/>
            <person name="Schuster L."/>
            <person name="Cowan T.M."/>
            <person name="Smanski M.J."/>
            <person name="Chevrette M.G."/>
            <person name="De Carvalho L.P.S."/>
            <person name="Shen B."/>
        </authorList>
    </citation>
    <scope>NUCLEOTIDE SEQUENCE [LARGE SCALE GENOMIC DNA]</scope>
    <source>
        <strain evidence="1 2">NPDC000087</strain>
    </source>
</reference>